<gene>
    <name evidence="2" type="ORF">J0X25_03925</name>
</gene>
<reference evidence="2 3" key="1">
    <citation type="submission" date="2021-03" db="EMBL/GenBank/DDBJ databases">
        <title>Haloterrigena longa sp. nov. and Haloterrigena limicola sp. nov., extremely halophilic archaea isolated from a salt lake.</title>
        <authorList>
            <person name="Henglin C."/>
        </authorList>
    </citation>
    <scope>NUCLEOTIDE SEQUENCE [LARGE SCALE GENOMIC DNA]</scope>
    <source>
        <strain evidence="2 3">KZCA68</strain>
    </source>
</reference>
<keyword evidence="1" id="KW-0472">Membrane</keyword>
<dbReference type="RefSeq" id="WP_207289846.1">
    <property type="nucleotide sequence ID" value="NZ_CP071462.1"/>
</dbReference>
<dbReference type="GeneID" id="63186424"/>
<evidence type="ECO:0000313" key="2">
    <source>
        <dbReference type="EMBL" id="QSX00126.1"/>
    </source>
</evidence>
<protein>
    <submittedName>
        <fullName evidence="2">Uncharacterized protein</fullName>
    </submittedName>
</protein>
<keyword evidence="3" id="KW-1185">Reference proteome</keyword>
<dbReference type="EMBL" id="CP071462">
    <property type="protein sequence ID" value="QSX00126.1"/>
    <property type="molecule type" value="Genomic_DNA"/>
</dbReference>
<evidence type="ECO:0000256" key="1">
    <source>
        <dbReference type="SAM" id="Phobius"/>
    </source>
</evidence>
<keyword evidence="1" id="KW-1133">Transmembrane helix</keyword>
<proteinExistence type="predicted"/>
<dbReference type="Proteomes" id="UP000663203">
    <property type="component" value="Chromosome"/>
</dbReference>
<sequence length="47" mass="5224">MELNEFLEGETLTGRQAAIVFFAFLILIVVSALVLIAFSDAFYNLVN</sequence>
<feature type="transmembrane region" description="Helical" evidence="1">
    <location>
        <begin position="20"/>
        <end position="43"/>
    </location>
</feature>
<keyword evidence="1" id="KW-0812">Transmembrane</keyword>
<dbReference type="AlphaFoldDB" id="A0A8A2VI52"/>
<name>A0A8A2VI52_9EURY</name>
<evidence type="ECO:0000313" key="3">
    <source>
        <dbReference type="Proteomes" id="UP000663203"/>
    </source>
</evidence>
<accession>A0A8A2VI52</accession>
<dbReference type="KEGG" id="hakz:J0X25_03925"/>
<organism evidence="2 3">
    <name type="scientific">Haloterrigena alkaliphila</name>
    <dbReference type="NCBI Taxonomy" id="2816475"/>
    <lineage>
        <taxon>Archaea</taxon>
        <taxon>Methanobacteriati</taxon>
        <taxon>Methanobacteriota</taxon>
        <taxon>Stenosarchaea group</taxon>
        <taxon>Halobacteria</taxon>
        <taxon>Halobacteriales</taxon>
        <taxon>Natrialbaceae</taxon>
        <taxon>Haloterrigena</taxon>
    </lineage>
</organism>